<evidence type="ECO:0000256" key="1">
    <source>
        <dbReference type="SAM" id="MobiDB-lite"/>
    </source>
</evidence>
<dbReference type="Gene3D" id="3.30.1120.50">
    <property type="entry name" value="Pepsin inhibitor-3"/>
    <property type="match status" value="1"/>
</dbReference>
<evidence type="ECO:0000256" key="2">
    <source>
        <dbReference type="SAM" id="SignalP"/>
    </source>
</evidence>
<keyword evidence="4" id="KW-1185">Reference proteome</keyword>
<proteinExistence type="predicted"/>
<feature type="compositionally biased region" description="Polar residues" evidence="1">
    <location>
        <begin position="103"/>
        <end position="115"/>
    </location>
</feature>
<sequence>MHSCMFRITLLTITAVLCVQAFSVKSSTYLAADITFNNTVCSVKDGALTINGVEMGNLTEAERQELLNYIDETAKITASIKAAIESAIAAIKGTFDNWWESDSNMASSSNEQTEAGNDEKLESGGNWEMLGRIRPPSFCYKNYAAKNDMLSVV</sequence>
<dbReference type="AlphaFoldDB" id="A0A0N5D604"/>
<organism evidence="5">
    <name type="scientific">Thelazia callipaeda</name>
    <name type="common">Oriental eyeworm</name>
    <name type="synonym">Parasitic nematode</name>
    <dbReference type="NCBI Taxonomy" id="103827"/>
    <lineage>
        <taxon>Eukaryota</taxon>
        <taxon>Metazoa</taxon>
        <taxon>Ecdysozoa</taxon>
        <taxon>Nematoda</taxon>
        <taxon>Chromadorea</taxon>
        <taxon>Rhabditida</taxon>
        <taxon>Spirurina</taxon>
        <taxon>Spiruromorpha</taxon>
        <taxon>Thelazioidea</taxon>
        <taxon>Thelaziidae</taxon>
        <taxon>Thelazia</taxon>
    </lineage>
</organism>
<reference evidence="3 4" key="2">
    <citation type="submission" date="2018-11" db="EMBL/GenBank/DDBJ databases">
        <authorList>
            <consortium name="Pathogen Informatics"/>
        </authorList>
    </citation>
    <scope>NUCLEOTIDE SEQUENCE [LARGE SCALE GENOMIC DNA]</scope>
</reference>
<feature type="signal peptide" evidence="2">
    <location>
        <begin position="1"/>
        <end position="21"/>
    </location>
</feature>
<dbReference type="WBParaSite" id="TCLT_0000845101-mRNA-1">
    <property type="protein sequence ID" value="TCLT_0000845101-mRNA-1"/>
    <property type="gene ID" value="TCLT_0000845101"/>
</dbReference>
<reference evidence="5" key="1">
    <citation type="submission" date="2017-02" db="UniProtKB">
        <authorList>
            <consortium name="WormBaseParasite"/>
        </authorList>
    </citation>
    <scope>IDENTIFICATION</scope>
</reference>
<name>A0A0N5D604_THECL</name>
<evidence type="ECO:0000313" key="5">
    <source>
        <dbReference type="WBParaSite" id="TCLT_0000845101-mRNA-1"/>
    </source>
</evidence>
<accession>A0A0N5D604</accession>
<gene>
    <name evidence="3" type="ORF">TCLT_LOCUS8440</name>
</gene>
<dbReference type="EMBL" id="UYYF01004634">
    <property type="protein sequence ID" value="VDN06001.1"/>
    <property type="molecule type" value="Genomic_DNA"/>
</dbReference>
<dbReference type="OrthoDB" id="5798179at2759"/>
<feature type="chain" id="PRO_5043126608" evidence="2">
    <location>
        <begin position="22"/>
        <end position="153"/>
    </location>
</feature>
<feature type="region of interest" description="Disordered" evidence="1">
    <location>
        <begin position="103"/>
        <end position="124"/>
    </location>
</feature>
<dbReference type="Proteomes" id="UP000276776">
    <property type="component" value="Unassembled WGS sequence"/>
</dbReference>
<keyword evidence="2" id="KW-0732">Signal</keyword>
<evidence type="ECO:0000313" key="3">
    <source>
        <dbReference type="EMBL" id="VDN06001.1"/>
    </source>
</evidence>
<dbReference type="InterPro" id="IPR038412">
    <property type="entry name" value="Pepsin-I3_sf"/>
</dbReference>
<protein>
    <submittedName>
        <fullName evidence="5">Pepsin-I3 domain-containing protein</fullName>
    </submittedName>
</protein>
<evidence type="ECO:0000313" key="4">
    <source>
        <dbReference type="Proteomes" id="UP000276776"/>
    </source>
</evidence>